<dbReference type="InterPro" id="IPR002401">
    <property type="entry name" value="Cyt_P450_E_grp-I"/>
</dbReference>
<dbReference type="KEGG" id="tpal:117641453"/>
<dbReference type="PROSITE" id="PS00086">
    <property type="entry name" value="CYTOCHROME_P450"/>
    <property type="match status" value="1"/>
</dbReference>
<evidence type="ECO:0000313" key="12">
    <source>
        <dbReference type="RefSeq" id="XP_034234675.1"/>
    </source>
</evidence>
<dbReference type="GeneID" id="117641453"/>
<dbReference type="SUPFAM" id="SSF48264">
    <property type="entry name" value="Cytochrome P450"/>
    <property type="match status" value="1"/>
</dbReference>
<keyword evidence="7 9" id="KW-0503">Monooxygenase</keyword>
<dbReference type="RefSeq" id="XP_034234675.1">
    <property type="nucleotide sequence ID" value="XM_034378784.1"/>
</dbReference>
<comment type="cofactor">
    <cofactor evidence="1 8">
        <name>heme</name>
        <dbReference type="ChEBI" id="CHEBI:30413"/>
    </cofactor>
</comment>
<dbReference type="InterPro" id="IPR050196">
    <property type="entry name" value="Cytochrome_P450_Monoox"/>
</dbReference>
<evidence type="ECO:0000256" key="6">
    <source>
        <dbReference type="ARBA" id="ARBA00023004"/>
    </source>
</evidence>
<sequence length="568" mass="64053">MHIFRRVEWMRPVRQSVRFGSPSLHLGNCSVARVSLCASAASRGATSNRHYHTARTMVLVTDVLVLAALGGVATLLALFLQKYWHFRKLELAIPGPPSLPLLGNTMDFVNATPDTVLKTVRRLTGGIGGQHKLSRFSLMNHLVVFVNTAEGVECLVRHPDFKSKAQFAYHLLDNRLSLLQLVGAEWRARRKALELGFNKNVLNSFMETFNEEAKGFVDRVVTGMPVDVTEPLREAISRNFLQTSMSTNMEQEARPYMDFLEQFLRTSNQRAFNPLLWSDRLFYMTPSGKKVLKMKTGVHALISRGLAQKKKEARCRDSEHRDRARRVLADILLDLHDRGDISEDVVIDEVKTFFSATVETTVSTLSSALKVLSMYPEVQERVFSEVDAVLGDRDVTTEDLPRMKYLDCVVKEVLRMFPALPLVGRQSPRETELCGHVIPAYSTVILNLQGVHFDPRHWRDPHVFDPDRFLPENSQGRHRCAFVPFSIGSRNCIGGKYAMMVATTFLAVVVRAYRVLPVRDHEDIQSLLDNLAFDLASRLVGGTRVVFQPRGRGSGFAAASHSSQEYKL</sequence>
<keyword evidence="11" id="KW-1185">Reference proteome</keyword>
<keyword evidence="10" id="KW-0472">Membrane</keyword>
<evidence type="ECO:0000313" key="11">
    <source>
        <dbReference type="Proteomes" id="UP000515158"/>
    </source>
</evidence>
<dbReference type="InParanoid" id="A0A6P8YCV0"/>
<name>A0A6P8YCV0_THRPL</name>
<evidence type="ECO:0000256" key="5">
    <source>
        <dbReference type="ARBA" id="ARBA00023002"/>
    </source>
</evidence>
<evidence type="ECO:0000256" key="2">
    <source>
        <dbReference type="ARBA" id="ARBA00010617"/>
    </source>
</evidence>
<evidence type="ECO:0000256" key="1">
    <source>
        <dbReference type="ARBA" id="ARBA00001971"/>
    </source>
</evidence>
<keyword evidence="10" id="KW-1133">Transmembrane helix</keyword>
<dbReference type="GO" id="GO:0020037">
    <property type="term" value="F:heme binding"/>
    <property type="evidence" value="ECO:0007669"/>
    <property type="project" value="InterPro"/>
</dbReference>
<dbReference type="Gene3D" id="1.10.630.10">
    <property type="entry name" value="Cytochrome P450"/>
    <property type="match status" value="1"/>
</dbReference>
<dbReference type="PANTHER" id="PTHR24291:SF201">
    <property type="entry name" value="CYTOCHROME P450, FAMILY 4, SUBFAMILY B, POLYPEPTIDE 7"/>
    <property type="match status" value="1"/>
</dbReference>
<keyword evidence="6 8" id="KW-0408">Iron</keyword>
<dbReference type="Pfam" id="PF00067">
    <property type="entry name" value="p450"/>
    <property type="match status" value="1"/>
</dbReference>
<evidence type="ECO:0000256" key="10">
    <source>
        <dbReference type="SAM" id="Phobius"/>
    </source>
</evidence>
<dbReference type="InterPro" id="IPR001128">
    <property type="entry name" value="Cyt_P450"/>
</dbReference>
<dbReference type="GO" id="GO:0005506">
    <property type="term" value="F:iron ion binding"/>
    <property type="evidence" value="ECO:0007669"/>
    <property type="project" value="InterPro"/>
</dbReference>
<dbReference type="PRINTS" id="PR00463">
    <property type="entry name" value="EP450I"/>
</dbReference>
<accession>A0A6P8YCV0</accession>
<dbReference type="OrthoDB" id="1470350at2759"/>
<keyword evidence="10" id="KW-0812">Transmembrane</keyword>
<dbReference type="InterPro" id="IPR017972">
    <property type="entry name" value="Cyt_P450_CS"/>
</dbReference>
<evidence type="ECO:0000256" key="9">
    <source>
        <dbReference type="RuleBase" id="RU000461"/>
    </source>
</evidence>
<dbReference type="PRINTS" id="PR00385">
    <property type="entry name" value="P450"/>
</dbReference>
<reference evidence="12" key="1">
    <citation type="submission" date="2025-08" db="UniProtKB">
        <authorList>
            <consortium name="RefSeq"/>
        </authorList>
    </citation>
    <scope>IDENTIFICATION</scope>
    <source>
        <tissue evidence="12">Total insect</tissue>
    </source>
</reference>
<keyword evidence="4 8" id="KW-0479">Metal-binding</keyword>
<keyword evidence="3 8" id="KW-0349">Heme</keyword>
<feature type="binding site" description="axial binding residue" evidence="8">
    <location>
        <position position="492"/>
    </location>
    <ligand>
        <name>heme</name>
        <dbReference type="ChEBI" id="CHEBI:30413"/>
    </ligand>
    <ligandPart>
        <name>Fe</name>
        <dbReference type="ChEBI" id="CHEBI:18248"/>
    </ligandPart>
</feature>
<comment type="similarity">
    <text evidence="2 9">Belongs to the cytochrome P450 family.</text>
</comment>
<evidence type="ECO:0000256" key="4">
    <source>
        <dbReference type="ARBA" id="ARBA00022723"/>
    </source>
</evidence>
<gene>
    <name evidence="12" type="primary">LOC117641453</name>
</gene>
<evidence type="ECO:0000256" key="7">
    <source>
        <dbReference type="ARBA" id="ARBA00023033"/>
    </source>
</evidence>
<dbReference type="AlphaFoldDB" id="A0A6P8YCV0"/>
<protein>
    <submittedName>
        <fullName evidence="12">Probable cytochrome P450 4ac3</fullName>
    </submittedName>
</protein>
<evidence type="ECO:0000256" key="8">
    <source>
        <dbReference type="PIRSR" id="PIRSR602401-1"/>
    </source>
</evidence>
<keyword evidence="5 9" id="KW-0560">Oxidoreductase</keyword>
<organism evidence="12">
    <name type="scientific">Thrips palmi</name>
    <name type="common">Melon thrips</name>
    <dbReference type="NCBI Taxonomy" id="161013"/>
    <lineage>
        <taxon>Eukaryota</taxon>
        <taxon>Metazoa</taxon>
        <taxon>Ecdysozoa</taxon>
        <taxon>Arthropoda</taxon>
        <taxon>Hexapoda</taxon>
        <taxon>Insecta</taxon>
        <taxon>Pterygota</taxon>
        <taxon>Neoptera</taxon>
        <taxon>Paraneoptera</taxon>
        <taxon>Thysanoptera</taxon>
        <taxon>Terebrantia</taxon>
        <taxon>Thripoidea</taxon>
        <taxon>Thripidae</taxon>
        <taxon>Thrips</taxon>
    </lineage>
</organism>
<dbReference type="PANTHER" id="PTHR24291">
    <property type="entry name" value="CYTOCHROME P450 FAMILY 4"/>
    <property type="match status" value="1"/>
</dbReference>
<dbReference type="GO" id="GO:0004497">
    <property type="term" value="F:monooxygenase activity"/>
    <property type="evidence" value="ECO:0007669"/>
    <property type="project" value="UniProtKB-KW"/>
</dbReference>
<dbReference type="InterPro" id="IPR036396">
    <property type="entry name" value="Cyt_P450_sf"/>
</dbReference>
<proteinExistence type="inferred from homology"/>
<feature type="transmembrane region" description="Helical" evidence="10">
    <location>
        <begin position="57"/>
        <end position="80"/>
    </location>
</feature>
<dbReference type="Proteomes" id="UP000515158">
    <property type="component" value="Unplaced"/>
</dbReference>
<dbReference type="GO" id="GO:0016705">
    <property type="term" value="F:oxidoreductase activity, acting on paired donors, with incorporation or reduction of molecular oxygen"/>
    <property type="evidence" value="ECO:0007669"/>
    <property type="project" value="InterPro"/>
</dbReference>
<evidence type="ECO:0000256" key="3">
    <source>
        <dbReference type="ARBA" id="ARBA00022617"/>
    </source>
</evidence>